<feature type="chain" id="PRO_5022877172" evidence="1">
    <location>
        <begin position="27"/>
        <end position="492"/>
    </location>
</feature>
<protein>
    <submittedName>
        <fullName evidence="2">Uncharacterized protein</fullName>
    </submittedName>
</protein>
<dbReference type="EMBL" id="AMFJ01036127">
    <property type="protein sequence ID" value="EKD25083.1"/>
    <property type="molecule type" value="Genomic_DNA"/>
</dbReference>
<evidence type="ECO:0000313" key="2">
    <source>
        <dbReference type="EMBL" id="EKD25083.1"/>
    </source>
</evidence>
<organism evidence="2">
    <name type="scientific">uncultured bacterium</name>
    <name type="common">gcode 4</name>
    <dbReference type="NCBI Taxonomy" id="1234023"/>
    <lineage>
        <taxon>Bacteria</taxon>
        <taxon>environmental samples</taxon>
    </lineage>
</organism>
<comment type="caution">
    <text evidence="2">The sequence shown here is derived from an EMBL/GenBank/DDBJ whole genome shotgun (WGS) entry which is preliminary data.</text>
</comment>
<gene>
    <name evidence="2" type="ORF">ACD_80C00120G0002</name>
</gene>
<name>K1XXJ6_9BACT</name>
<feature type="signal peptide" evidence="1">
    <location>
        <begin position="1"/>
        <end position="26"/>
    </location>
</feature>
<reference evidence="2" key="1">
    <citation type="journal article" date="2012" name="Science">
        <title>Fermentation, hydrogen, and sulfur metabolism in multiple uncultivated bacterial phyla.</title>
        <authorList>
            <person name="Wrighton K.C."/>
            <person name="Thomas B.C."/>
            <person name="Sharon I."/>
            <person name="Miller C.S."/>
            <person name="Castelle C.J."/>
            <person name="VerBerkmoes N.C."/>
            <person name="Wilkins M.J."/>
            <person name="Hettich R.L."/>
            <person name="Lipton M.S."/>
            <person name="Williams K.H."/>
            <person name="Long P.E."/>
            <person name="Banfield J.F."/>
        </authorList>
    </citation>
    <scope>NUCLEOTIDE SEQUENCE [LARGE SCALE GENOMIC DNA]</scope>
</reference>
<accession>K1XXJ6</accession>
<keyword evidence="1" id="KW-0732">Signal</keyword>
<evidence type="ECO:0000256" key="1">
    <source>
        <dbReference type="SAM" id="SignalP"/>
    </source>
</evidence>
<proteinExistence type="predicted"/>
<dbReference type="AlphaFoldDB" id="K1XXJ6"/>
<sequence length="492" mass="54266">MKRIVTRQLIILSLITSVSNFSFVHGQTPSVPPTAAEIAAAKAESAKIAYCKSSSICGTAPKNFTLMLDFTREMMNSIKTIGTDWPYLGQYVNPNRFNGNVFAPPSQTLLTRLERNVAQKIKFGFASIAIFTTPANLAGLKDFGGWIILLVKNKVFLRDNKIVEDLDSQVTDKRYELGVWWWWWAKIIPQNLAVMQKIVDAYVEKWLLQKWSKITEGVTYSDITALLVQILTYAKNILYFDTTKKLIAVDILSNNILITFNPVAINAIITEYDCAKLPLLVCSSESKKFKDNFTQISASLTGGISSAMTTVKDAVDRLGQIFSKQVDQSDEFKAREADLLTSMYGTTKVSKSNWITGLLFDPLTKSLASVKKSWAEVVAQVTGWAADIGAFRSFPKSIKGVAESATPDELSGVGSTVFDADVFSKIIDSYVNDVFVSQQTDLKLAAFTEVKDITPAFKILWDQIAAIKDKILGGDEGLVKSLSKAAKLQCGG</sequence>